<evidence type="ECO:0000313" key="2">
    <source>
        <dbReference type="Proteomes" id="UP000298663"/>
    </source>
</evidence>
<organism evidence="1 2">
    <name type="scientific">Steinernema carpocapsae</name>
    <name type="common">Entomopathogenic nematode</name>
    <dbReference type="NCBI Taxonomy" id="34508"/>
    <lineage>
        <taxon>Eukaryota</taxon>
        <taxon>Metazoa</taxon>
        <taxon>Ecdysozoa</taxon>
        <taxon>Nematoda</taxon>
        <taxon>Chromadorea</taxon>
        <taxon>Rhabditida</taxon>
        <taxon>Tylenchina</taxon>
        <taxon>Panagrolaimomorpha</taxon>
        <taxon>Strongyloidoidea</taxon>
        <taxon>Steinernematidae</taxon>
        <taxon>Steinernema</taxon>
    </lineage>
</organism>
<reference evidence="1 2" key="1">
    <citation type="journal article" date="2015" name="Genome Biol.">
        <title>Comparative genomics of Steinernema reveals deeply conserved gene regulatory networks.</title>
        <authorList>
            <person name="Dillman A.R."/>
            <person name="Macchietto M."/>
            <person name="Porter C.F."/>
            <person name="Rogers A."/>
            <person name="Williams B."/>
            <person name="Antoshechkin I."/>
            <person name="Lee M.M."/>
            <person name="Goodwin Z."/>
            <person name="Lu X."/>
            <person name="Lewis E.E."/>
            <person name="Goodrich-Blair H."/>
            <person name="Stock S.P."/>
            <person name="Adams B.J."/>
            <person name="Sternberg P.W."/>
            <person name="Mortazavi A."/>
        </authorList>
    </citation>
    <scope>NUCLEOTIDE SEQUENCE [LARGE SCALE GENOMIC DNA]</scope>
    <source>
        <strain evidence="1 2">ALL</strain>
    </source>
</reference>
<dbReference type="AlphaFoldDB" id="A0A4U5NTI3"/>
<sequence>MEVSEKCGGGRLDKQKVWFGLRVHNQFLEANIRKSDLEIEKGNWSKVTTNFSRFLRIDRKSFNQNAKRFKEHGMEQKNPDALLESF</sequence>
<gene>
    <name evidence="1" type="ORF">L596_011036</name>
</gene>
<proteinExistence type="predicted"/>
<reference evidence="1 2" key="2">
    <citation type="journal article" date="2019" name="G3 (Bethesda)">
        <title>Hybrid Assembly of the Genome of the Entomopathogenic Nematode Steinernema carpocapsae Identifies the X-Chromosome.</title>
        <authorList>
            <person name="Serra L."/>
            <person name="Macchietto M."/>
            <person name="Macias-Munoz A."/>
            <person name="McGill C.J."/>
            <person name="Rodriguez I.M."/>
            <person name="Rodriguez B."/>
            <person name="Murad R."/>
            <person name="Mortazavi A."/>
        </authorList>
    </citation>
    <scope>NUCLEOTIDE SEQUENCE [LARGE SCALE GENOMIC DNA]</scope>
    <source>
        <strain evidence="1 2">ALL</strain>
    </source>
</reference>
<accession>A0A4U5NTI3</accession>
<name>A0A4U5NTI3_STECR</name>
<keyword evidence="2" id="KW-1185">Reference proteome</keyword>
<dbReference type="EMBL" id="AZBU02000003">
    <property type="protein sequence ID" value="TKR86443.1"/>
    <property type="molecule type" value="Genomic_DNA"/>
</dbReference>
<protein>
    <submittedName>
        <fullName evidence="1">Uncharacterized protein</fullName>
    </submittedName>
</protein>
<comment type="caution">
    <text evidence="1">The sequence shown here is derived from an EMBL/GenBank/DDBJ whole genome shotgun (WGS) entry which is preliminary data.</text>
</comment>
<evidence type="ECO:0000313" key="1">
    <source>
        <dbReference type="EMBL" id="TKR86443.1"/>
    </source>
</evidence>
<dbReference type="Proteomes" id="UP000298663">
    <property type="component" value="Unassembled WGS sequence"/>
</dbReference>